<feature type="transmembrane region" description="Helical" evidence="3">
    <location>
        <begin position="12"/>
        <end position="40"/>
    </location>
</feature>
<dbReference type="InterPro" id="IPR002410">
    <property type="entry name" value="Peptidase_S33"/>
</dbReference>
<dbReference type="InterPro" id="IPR029058">
    <property type="entry name" value="AB_hydrolase_fold"/>
</dbReference>
<dbReference type="PANTHER" id="PTHR43798:SF33">
    <property type="entry name" value="HYDROLASE, PUTATIVE (AFU_ORTHOLOGUE AFUA_2G14860)-RELATED"/>
    <property type="match status" value="1"/>
</dbReference>
<dbReference type="PANTHER" id="PTHR43798">
    <property type="entry name" value="MONOACYLGLYCEROL LIPASE"/>
    <property type="match status" value="1"/>
</dbReference>
<evidence type="ECO:0000313" key="6">
    <source>
        <dbReference type="Proteomes" id="UP001526201"/>
    </source>
</evidence>
<feature type="domain" description="AB hydrolase-1" evidence="4">
    <location>
        <begin position="141"/>
        <end position="402"/>
    </location>
</feature>
<dbReference type="PRINTS" id="PR00111">
    <property type="entry name" value="ABHYDROLASE"/>
</dbReference>
<gene>
    <name evidence="5" type="ORF">H7J73_19390</name>
</gene>
<keyword evidence="6" id="KW-1185">Reference proteome</keyword>
<dbReference type="EMBL" id="JACKTY010000031">
    <property type="protein sequence ID" value="MCV7228180.1"/>
    <property type="molecule type" value="Genomic_DNA"/>
</dbReference>
<protein>
    <submittedName>
        <fullName evidence="5">Alpha/beta fold hydrolase</fullName>
    </submittedName>
</protein>
<name>A0ABT3CFB6_9MYCO</name>
<keyword evidence="3" id="KW-1133">Transmembrane helix</keyword>
<dbReference type="RefSeq" id="WP_264069246.1">
    <property type="nucleotide sequence ID" value="NZ_JACKTY010000031.1"/>
</dbReference>
<evidence type="ECO:0000256" key="3">
    <source>
        <dbReference type="SAM" id="Phobius"/>
    </source>
</evidence>
<keyword evidence="3" id="KW-0472">Membrane</keyword>
<comment type="caution">
    <text evidence="5">The sequence shown here is derived from an EMBL/GenBank/DDBJ whole genome shotgun (WGS) entry which is preliminary data.</text>
</comment>
<comment type="similarity">
    <text evidence="1">Belongs to the peptidase S33 family.</text>
</comment>
<keyword evidence="3" id="KW-0812">Transmembrane</keyword>
<accession>A0ABT3CFB6</accession>
<sequence>MNAVRQGWRRVLAGVLVVLTGVVVAAAAGVAATLGTAALITTPGVFLVAGLAVFTAVVFGTAVAGFRILRAAHPLAGATVTAAAVTVLTLAVASMTVLQPFPMQSAGPAPAKVQFWELSTGTRTAFVHAPAAPGSPHRSAPVIFLHGGPGTPGEGIPTGGAELAADGFEVYAYDQLGAGRSTRLADVTGYTVERQVTDLEAIRRTIGAEQLILVGQSWGGSLAAQYLAAHPDRVAKAVFVAPGAIWGGGYAEGDVGEPWKDMTPEQQSRYDELTGSPRILVQALLMAVNANAAHALVPDAEADSWMHAVALTGRDTTSCTHAIAAPPHDNPQGFYVNQLTIADFDKIPDPRPQLRTVEVPSLVMAPQCDFIRWAVTREYRDVLPRSTLVDVPNAGHAISYDQPDAFVRLLRAFVLDKPLPLPAYTAPEPPPGRWTR</sequence>
<feature type="transmembrane region" description="Helical" evidence="3">
    <location>
        <begin position="75"/>
        <end position="98"/>
    </location>
</feature>
<organism evidence="5 6">
    <name type="scientific">Mycolicibacterium komossense</name>
    <dbReference type="NCBI Taxonomy" id="1779"/>
    <lineage>
        <taxon>Bacteria</taxon>
        <taxon>Bacillati</taxon>
        <taxon>Actinomycetota</taxon>
        <taxon>Actinomycetes</taxon>
        <taxon>Mycobacteriales</taxon>
        <taxon>Mycobacteriaceae</taxon>
        <taxon>Mycolicibacterium</taxon>
    </lineage>
</organism>
<dbReference type="Gene3D" id="3.40.50.1820">
    <property type="entry name" value="alpha/beta hydrolase"/>
    <property type="match status" value="1"/>
</dbReference>
<evidence type="ECO:0000259" key="4">
    <source>
        <dbReference type="Pfam" id="PF00561"/>
    </source>
</evidence>
<dbReference type="GO" id="GO:0016787">
    <property type="term" value="F:hydrolase activity"/>
    <property type="evidence" value="ECO:0007669"/>
    <property type="project" value="UniProtKB-KW"/>
</dbReference>
<dbReference type="PRINTS" id="PR00793">
    <property type="entry name" value="PROAMNOPTASE"/>
</dbReference>
<dbReference type="Pfam" id="PF00561">
    <property type="entry name" value="Abhydrolase_1"/>
    <property type="match status" value="1"/>
</dbReference>
<keyword evidence="2 5" id="KW-0378">Hydrolase</keyword>
<dbReference type="InterPro" id="IPR000073">
    <property type="entry name" value="AB_hydrolase_1"/>
</dbReference>
<evidence type="ECO:0000256" key="2">
    <source>
        <dbReference type="ARBA" id="ARBA00022801"/>
    </source>
</evidence>
<dbReference type="Proteomes" id="UP001526201">
    <property type="component" value="Unassembled WGS sequence"/>
</dbReference>
<reference evidence="5 6" key="1">
    <citation type="journal article" date="2022" name="BMC Genomics">
        <title>Comparative genome analysis of mycobacteria focusing on tRNA and non-coding RNA.</title>
        <authorList>
            <person name="Behra P.R.K."/>
            <person name="Pettersson B.M.F."/>
            <person name="Ramesh M."/>
            <person name="Das S."/>
            <person name="Dasgupta S."/>
            <person name="Kirsebom L.A."/>
        </authorList>
    </citation>
    <scope>NUCLEOTIDE SEQUENCE [LARGE SCALE GENOMIC DNA]</scope>
    <source>
        <strain evidence="5 6">DSM 44078</strain>
    </source>
</reference>
<evidence type="ECO:0000256" key="1">
    <source>
        <dbReference type="ARBA" id="ARBA00010088"/>
    </source>
</evidence>
<evidence type="ECO:0000313" key="5">
    <source>
        <dbReference type="EMBL" id="MCV7228180.1"/>
    </source>
</evidence>
<dbReference type="InterPro" id="IPR050266">
    <property type="entry name" value="AB_hydrolase_sf"/>
</dbReference>
<feature type="transmembrane region" description="Helical" evidence="3">
    <location>
        <begin position="46"/>
        <end position="68"/>
    </location>
</feature>
<proteinExistence type="inferred from homology"/>
<dbReference type="SUPFAM" id="SSF53474">
    <property type="entry name" value="alpha/beta-Hydrolases"/>
    <property type="match status" value="1"/>
</dbReference>